<dbReference type="Gene3D" id="3.30.70.100">
    <property type="match status" value="1"/>
</dbReference>
<proteinExistence type="predicted"/>
<keyword evidence="3" id="KW-1185">Reference proteome</keyword>
<gene>
    <name evidence="2" type="ORF">KB13_624</name>
</gene>
<dbReference type="AlphaFoldDB" id="B6BTG8"/>
<feature type="domain" description="BLUF" evidence="1">
    <location>
        <begin position="1"/>
        <end position="92"/>
    </location>
</feature>
<name>B6BTG8_9PROT</name>
<evidence type="ECO:0000313" key="3">
    <source>
        <dbReference type="Proteomes" id="UP000004188"/>
    </source>
</evidence>
<dbReference type="EMBL" id="DS995299">
    <property type="protein sequence ID" value="EDZ64492.1"/>
    <property type="molecule type" value="Genomic_DNA"/>
</dbReference>
<dbReference type="PROSITE" id="PS50925">
    <property type="entry name" value="BLUF"/>
    <property type="match status" value="1"/>
</dbReference>
<dbReference type="GO" id="GO:0071949">
    <property type="term" value="F:FAD binding"/>
    <property type="evidence" value="ECO:0007669"/>
    <property type="project" value="InterPro"/>
</dbReference>
<dbReference type="SMART" id="SM01034">
    <property type="entry name" value="BLUF"/>
    <property type="match status" value="1"/>
</dbReference>
<dbReference type="SUPFAM" id="SSF54975">
    <property type="entry name" value="Acylphosphatase/BLUF domain-like"/>
    <property type="match status" value="1"/>
</dbReference>
<sequence>MFELIYVSTAANRMTKDDLQSIMFESMRHNSDHSITGLLLYDQGSFCQVLEGEEKDLKNLYKKICKDPRHFNVNLISEKNIDIREFSAWSMRFINLDFYDRDKIKGYQKDNGNLMDWNAINASLAKNILMQFKSI</sequence>
<reference evidence="3" key="1">
    <citation type="journal article" date="2012" name="Stand. Genomic Sci.">
        <title>Genome sequence of strain HIMB624, a cultured representative from the OM43 clade of marine Betaproteobacteria.</title>
        <authorList>
            <person name="Huggett M.J."/>
            <person name="Hayakawa D.H."/>
            <person name="Rappe M.S."/>
        </authorList>
    </citation>
    <scope>NUCLEOTIDE SEQUENCE [LARGE SCALE GENOMIC DNA]</scope>
    <source>
        <strain evidence="3">KB13</strain>
    </source>
</reference>
<dbReference type="Pfam" id="PF04940">
    <property type="entry name" value="BLUF"/>
    <property type="match status" value="1"/>
</dbReference>
<dbReference type="InterPro" id="IPR036046">
    <property type="entry name" value="Acylphosphatase-like_dom_sf"/>
</dbReference>
<organism evidence="2 3">
    <name type="scientific">beta proteobacterium KB13</name>
    <dbReference type="NCBI Taxonomy" id="314607"/>
    <lineage>
        <taxon>Bacteria</taxon>
        <taxon>Pseudomonadati</taxon>
        <taxon>Pseudomonadota</taxon>
        <taxon>Betaproteobacteria</taxon>
        <taxon>Nitrosomonadales</taxon>
        <taxon>OM43 clade</taxon>
    </lineage>
</organism>
<dbReference type="InterPro" id="IPR007024">
    <property type="entry name" value="BLUF_domain"/>
</dbReference>
<accession>B6BTG8</accession>
<dbReference type="HOGENOM" id="CLU_097099_2_1_4"/>
<evidence type="ECO:0000313" key="2">
    <source>
        <dbReference type="EMBL" id="EDZ64492.1"/>
    </source>
</evidence>
<dbReference type="STRING" id="314607.KB13_624"/>
<dbReference type="eggNOG" id="COG3431">
    <property type="taxonomic scope" value="Bacteria"/>
</dbReference>
<protein>
    <submittedName>
        <fullName evidence="2">Bluf domain protein</fullName>
    </submittedName>
</protein>
<dbReference type="Proteomes" id="UP000004188">
    <property type="component" value="Unassembled WGS sequence"/>
</dbReference>
<evidence type="ECO:0000259" key="1">
    <source>
        <dbReference type="PROSITE" id="PS50925"/>
    </source>
</evidence>
<dbReference type="GO" id="GO:0009882">
    <property type="term" value="F:blue light photoreceptor activity"/>
    <property type="evidence" value="ECO:0007669"/>
    <property type="project" value="InterPro"/>
</dbReference>